<dbReference type="Proteomes" id="UP000249720">
    <property type="component" value="Unassembled WGS sequence"/>
</dbReference>
<protein>
    <submittedName>
        <fullName evidence="8">Helicase-like protein</fullName>
    </submittedName>
</protein>
<keyword evidence="5" id="KW-0175">Coiled coil</keyword>
<keyword evidence="1" id="KW-0547">Nucleotide-binding</keyword>
<evidence type="ECO:0000313" key="9">
    <source>
        <dbReference type="Proteomes" id="UP000249720"/>
    </source>
</evidence>
<organism evidence="8 9">
    <name type="scientific">Hydrotalea sandarakina</name>
    <dbReference type="NCBI Taxonomy" id="1004304"/>
    <lineage>
        <taxon>Bacteria</taxon>
        <taxon>Pseudomonadati</taxon>
        <taxon>Bacteroidota</taxon>
        <taxon>Chitinophagia</taxon>
        <taxon>Chitinophagales</taxon>
        <taxon>Chitinophagaceae</taxon>
        <taxon>Hydrotalea</taxon>
    </lineage>
</organism>
<dbReference type="SMART" id="SM00490">
    <property type="entry name" value="HELICc"/>
    <property type="match status" value="1"/>
</dbReference>
<dbReference type="GO" id="GO:0016787">
    <property type="term" value="F:hydrolase activity"/>
    <property type="evidence" value="ECO:0007669"/>
    <property type="project" value="UniProtKB-KW"/>
</dbReference>
<dbReference type="InterPro" id="IPR027417">
    <property type="entry name" value="P-loop_NTPase"/>
</dbReference>
<keyword evidence="2" id="KW-0378">Hydrolase</keyword>
<dbReference type="InterPro" id="IPR014001">
    <property type="entry name" value="Helicase_ATP-bd"/>
</dbReference>
<evidence type="ECO:0000256" key="2">
    <source>
        <dbReference type="ARBA" id="ARBA00022801"/>
    </source>
</evidence>
<dbReference type="InterPro" id="IPR001650">
    <property type="entry name" value="Helicase_C-like"/>
</dbReference>
<evidence type="ECO:0000256" key="4">
    <source>
        <dbReference type="ARBA" id="ARBA00022840"/>
    </source>
</evidence>
<feature type="domain" description="Helicase C-terminal" evidence="7">
    <location>
        <begin position="591"/>
        <end position="747"/>
    </location>
</feature>
<dbReference type="PROSITE" id="PS51192">
    <property type="entry name" value="HELICASE_ATP_BIND_1"/>
    <property type="match status" value="1"/>
</dbReference>
<feature type="domain" description="Helicase ATP-binding" evidence="6">
    <location>
        <begin position="310"/>
        <end position="492"/>
    </location>
</feature>
<dbReference type="RefSeq" id="WP_211307724.1">
    <property type="nucleotide sequence ID" value="NZ_QKZV01000004.1"/>
</dbReference>
<dbReference type="PROSITE" id="PS51194">
    <property type="entry name" value="HELICASE_CTER"/>
    <property type="match status" value="1"/>
</dbReference>
<evidence type="ECO:0000259" key="6">
    <source>
        <dbReference type="PROSITE" id="PS51192"/>
    </source>
</evidence>
<dbReference type="PANTHER" id="PTHR47961:SF10">
    <property type="entry name" value="ATP-DEPENDENT DNA HELICASE HEL308"/>
    <property type="match status" value="1"/>
</dbReference>
<evidence type="ECO:0000256" key="3">
    <source>
        <dbReference type="ARBA" id="ARBA00022806"/>
    </source>
</evidence>
<dbReference type="CDD" id="cd17921">
    <property type="entry name" value="DEXHc_Ski2"/>
    <property type="match status" value="1"/>
</dbReference>
<dbReference type="InterPro" id="IPR011545">
    <property type="entry name" value="DEAD/DEAH_box_helicase_dom"/>
</dbReference>
<comment type="caution">
    <text evidence="8">The sequence shown here is derived from an EMBL/GenBank/DDBJ whole genome shotgun (WGS) entry which is preliminary data.</text>
</comment>
<keyword evidence="3 8" id="KW-0347">Helicase</keyword>
<dbReference type="Pfam" id="PF00270">
    <property type="entry name" value="DEAD"/>
    <property type="match status" value="1"/>
</dbReference>
<reference evidence="8 9" key="1">
    <citation type="submission" date="2018-06" db="EMBL/GenBank/DDBJ databases">
        <title>Genomic Encyclopedia of Archaeal and Bacterial Type Strains, Phase II (KMG-II): from individual species to whole genera.</title>
        <authorList>
            <person name="Goeker M."/>
        </authorList>
    </citation>
    <scope>NUCLEOTIDE SEQUENCE [LARGE SCALE GENOMIC DNA]</scope>
    <source>
        <strain evidence="8 9">DSM 23241</strain>
    </source>
</reference>
<sequence length="1064" mass="121121">MEQAMKATEKYKLLSDAYPEMLQDIGQLIQKGKLAKRFSLLQLSESELNQLAKAKELCELEILKLWNNQDDETFKALCSVYFDIASLLPCECKSDEDIYEIIKVISLGYLGEHAHWLRDFLISQKNAIDNLQIPEKWNSRLLRKCFQVMVSLVIKKSWADLSQSINAINQLREEQQQFEEQFLSQVKEEGQPYGAAEVVSLYHFAKTTEIVGQYLLEGRIENGQYDVENKIKYHLKVAREFAGAAGNMMLELLYQYVEAFAIKLCRNTIWYTLTGINHWVSAFNQFVAKREENAVFELLYPQKEAILKGELLNPAHRSVVVSLPTSSGKTLIAEYKILQALNEFRDRGGWVAYVVPTKTLVNQTYIRLEQDLGKIGLQIEKASGVAEIDGFEAYLVENSGDLTDFDVLVTTYEKLNLLIRQGLGTTERRPLVLTVVDEAHNIEEKQRGLNLELLLATIKNDCREANFLLLTPDIPNAKQIAEWLGGERGKTINIQFDWWQPNERVVGALGTQGRGKSFDVFIQTLNTAKGTYQIGENIPLIKVENSEINLSQIKQSKVKLARFVGSEILDVNSPIIILAAGVDETYSIADYLTQKCSVNFEPDDDIELLKKFVQTELGDDFPLVNYLDKRIAIHSSAIPDEIRQLIELLMVQGKLQALVATTTIAQGINFPVSAVIMGSYDYPFSGPMPTRDFWNLAGRVGRVGQQSLGWVGIVSKNDSDLQKIVNYVSEASRDLLSQLESAVAIAMDNQQEDFARWLYKDERWSAILQYISHLRLQVNDLNQFLNHLEEKLQATLGYRQIEESKKKFLINKLREYAQNLSLEDARRADSTGFSTVSVRQMIARLSQSNISPGDWNKNQLFSEQNQTMKKLVGIMLNTYEIRKSLEEIKVGEHVLDQQSISRLIIQWVNGNNISQISRSIFPNEDDKTKAIEKTTKAIYKVIANMASWGIAALQKMPTSGIDWQDLSETEKKKMMNIPAYLLYGVNTDEGVLMRKANVPRSIANNMGSIYKQQVSDEIYNKKTYMVQEWLKNQGEDVWQSIVPSNSKLNAGEYQRIWKKLNGVQ</sequence>
<proteinExistence type="predicted"/>
<evidence type="ECO:0000259" key="7">
    <source>
        <dbReference type="PROSITE" id="PS51194"/>
    </source>
</evidence>
<name>A0A2W7S673_9BACT</name>
<evidence type="ECO:0000313" key="8">
    <source>
        <dbReference type="EMBL" id="PZX62737.1"/>
    </source>
</evidence>
<dbReference type="GO" id="GO:0005524">
    <property type="term" value="F:ATP binding"/>
    <property type="evidence" value="ECO:0007669"/>
    <property type="project" value="UniProtKB-KW"/>
</dbReference>
<evidence type="ECO:0000256" key="5">
    <source>
        <dbReference type="SAM" id="Coils"/>
    </source>
</evidence>
<dbReference type="Pfam" id="PF00271">
    <property type="entry name" value="Helicase_C"/>
    <property type="match status" value="1"/>
</dbReference>
<dbReference type="GO" id="GO:0003676">
    <property type="term" value="F:nucleic acid binding"/>
    <property type="evidence" value="ECO:0007669"/>
    <property type="project" value="InterPro"/>
</dbReference>
<dbReference type="PANTHER" id="PTHR47961">
    <property type="entry name" value="DNA POLYMERASE THETA, PUTATIVE (AFU_ORTHOLOGUE AFUA_1G05260)-RELATED"/>
    <property type="match status" value="1"/>
</dbReference>
<evidence type="ECO:0000256" key="1">
    <source>
        <dbReference type="ARBA" id="ARBA00022741"/>
    </source>
</evidence>
<keyword evidence="4" id="KW-0067">ATP-binding</keyword>
<dbReference type="InterPro" id="IPR050474">
    <property type="entry name" value="Hel308_SKI2-like"/>
</dbReference>
<keyword evidence="9" id="KW-1185">Reference proteome</keyword>
<dbReference type="AlphaFoldDB" id="A0A2W7S673"/>
<dbReference type="Gene3D" id="3.40.50.300">
    <property type="entry name" value="P-loop containing nucleotide triphosphate hydrolases"/>
    <property type="match status" value="2"/>
</dbReference>
<dbReference type="EMBL" id="QKZV01000004">
    <property type="protein sequence ID" value="PZX62737.1"/>
    <property type="molecule type" value="Genomic_DNA"/>
</dbReference>
<gene>
    <name evidence="8" type="ORF">LX80_01431</name>
</gene>
<feature type="coiled-coil region" evidence="5">
    <location>
        <begin position="161"/>
        <end position="188"/>
    </location>
</feature>
<dbReference type="SUPFAM" id="SSF52540">
    <property type="entry name" value="P-loop containing nucleoside triphosphate hydrolases"/>
    <property type="match status" value="1"/>
</dbReference>
<dbReference type="SMART" id="SM00487">
    <property type="entry name" value="DEXDc"/>
    <property type="match status" value="1"/>
</dbReference>
<dbReference type="GO" id="GO:0004386">
    <property type="term" value="F:helicase activity"/>
    <property type="evidence" value="ECO:0007669"/>
    <property type="project" value="UniProtKB-KW"/>
</dbReference>
<accession>A0A2W7S673</accession>